<dbReference type="Gene3D" id="1.20.144.10">
    <property type="entry name" value="Phosphatidic acid phosphatase type 2/haloperoxidase"/>
    <property type="match status" value="1"/>
</dbReference>
<evidence type="ECO:0000259" key="7">
    <source>
        <dbReference type="SMART" id="SM00014"/>
    </source>
</evidence>
<dbReference type="GO" id="GO:0008195">
    <property type="term" value="F:phosphatidate phosphatase activity"/>
    <property type="evidence" value="ECO:0007669"/>
    <property type="project" value="TreeGrafter"/>
</dbReference>
<evidence type="ECO:0000256" key="2">
    <source>
        <dbReference type="ARBA" id="ARBA00008816"/>
    </source>
</evidence>
<dbReference type="GO" id="GO:0005886">
    <property type="term" value="C:plasma membrane"/>
    <property type="evidence" value="ECO:0007669"/>
    <property type="project" value="TreeGrafter"/>
</dbReference>
<protein>
    <recommendedName>
        <fullName evidence="7">Phosphatidic acid phosphatase type 2/haloperoxidase domain-containing protein</fullName>
    </recommendedName>
</protein>
<dbReference type="PANTHER" id="PTHR10165:SF103">
    <property type="entry name" value="PHOSPHOLIPID PHOSPHATASE HOMOLOG 1.2 HOMOLOG"/>
    <property type="match status" value="1"/>
</dbReference>
<feature type="transmembrane region" description="Helical" evidence="6">
    <location>
        <begin position="211"/>
        <end position="230"/>
    </location>
</feature>
<dbReference type="InterPro" id="IPR000326">
    <property type="entry name" value="PAP2/HPO"/>
</dbReference>
<dbReference type="SMART" id="SM00014">
    <property type="entry name" value="acidPPc"/>
    <property type="match status" value="1"/>
</dbReference>
<evidence type="ECO:0000256" key="1">
    <source>
        <dbReference type="ARBA" id="ARBA00004141"/>
    </source>
</evidence>
<dbReference type="Proteomes" id="UP000494256">
    <property type="component" value="Unassembled WGS sequence"/>
</dbReference>
<gene>
    <name evidence="8" type="ORF">APLA_LOCUS3885</name>
</gene>
<comment type="similarity">
    <text evidence="2">Belongs to the PA-phosphatase related phosphoesterase family.</text>
</comment>
<evidence type="ECO:0000256" key="5">
    <source>
        <dbReference type="ARBA" id="ARBA00023136"/>
    </source>
</evidence>
<dbReference type="EMBL" id="CADEBD010000284">
    <property type="protein sequence ID" value="CAB3229117.1"/>
    <property type="molecule type" value="Genomic_DNA"/>
</dbReference>
<dbReference type="GO" id="GO:0007165">
    <property type="term" value="P:signal transduction"/>
    <property type="evidence" value="ECO:0007669"/>
    <property type="project" value="TreeGrafter"/>
</dbReference>
<evidence type="ECO:0000256" key="4">
    <source>
        <dbReference type="ARBA" id="ARBA00022989"/>
    </source>
</evidence>
<dbReference type="Pfam" id="PF01569">
    <property type="entry name" value="PAP2"/>
    <property type="match status" value="1"/>
</dbReference>
<dbReference type="AlphaFoldDB" id="A0A8S0Z8T1"/>
<comment type="caution">
    <text evidence="8">The sequence shown here is derived from an EMBL/GenBank/DDBJ whole genome shotgun (WGS) entry which is preliminary data.</text>
</comment>
<feature type="transmembrane region" description="Helical" evidence="6">
    <location>
        <begin position="46"/>
        <end position="73"/>
    </location>
</feature>
<evidence type="ECO:0000256" key="6">
    <source>
        <dbReference type="SAM" id="Phobius"/>
    </source>
</evidence>
<evidence type="ECO:0000313" key="9">
    <source>
        <dbReference type="Proteomes" id="UP000494256"/>
    </source>
</evidence>
<evidence type="ECO:0000313" key="8">
    <source>
        <dbReference type="EMBL" id="CAB3229117.1"/>
    </source>
</evidence>
<accession>A0A8S0Z8T1</accession>
<proteinExistence type="inferred from homology"/>
<feature type="transmembrane region" description="Helical" evidence="6">
    <location>
        <begin position="242"/>
        <end position="264"/>
    </location>
</feature>
<sequence>MNRTHSNVILICRLSDANVHKDFCLNSGTTPEPRAPVPEMQARHGYWWHLLIDLPILLLVGALCILLEVGALPSRRTGFMCNDPALSYPHTKETFSIPLVAAITVIVPYLLLWAVETTLQQEDEYNLKKSKYMTSAKVAALIYRDYIYGSIVNLTILEIVKCAAGSPRPTFFDLCKPDKASTCNGSEYVSSYTCTSKQYAGYLQTDSSRSFPSAHASLSVYCGLFLAWYLQRKAFSWHNRSVLVVPLLQVLCVVYACVCSLSRLTDHRHHWWDVLAGAVMGVLTVLYTVLVLCKNFSQPAVVSTSDISSSDGNNHQSVRRLLSDREPRVVVP</sequence>
<dbReference type="InterPro" id="IPR043216">
    <property type="entry name" value="PAP-like"/>
</dbReference>
<dbReference type="SUPFAM" id="SSF48317">
    <property type="entry name" value="Acid phosphatase/Vanadium-dependent haloperoxidase"/>
    <property type="match status" value="1"/>
</dbReference>
<evidence type="ECO:0000256" key="3">
    <source>
        <dbReference type="ARBA" id="ARBA00022692"/>
    </source>
</evidence>
<comment type="subcellular location">
    <subcellularLocation>
        <location evidence="1">Membrane</location>
        <topology evidence="1">Multi-pass membrane protein</topology>
    </subcellularLocation>
</comment>
<organism evidence="8 9">
    <name type="scientific">Arctia plantaginis</name>
    <name type="common">Wood tiger moth</name>
    <name type="synonym">Phalaena plantaginis</name>
    <dbReference type="NCBI Taxonomy" id="874455"/>
    <lineage>
        <taxon>Eukaryota</taxon>
        <taxon>Metazoa</taxon>
        <taxon>Ecdysozoa</taxon>
        <taxon>Arthropoda</taxon>
        <taxon>Hexapoda</taxon>
        <taxon>Insecta</taxon>
        <taxon>Pterygota</taxon>
        <taxon>Neoptera</taxon>
        <taxon>Endopterygota</taxon>
        <taxon>Lepidoptera</taxon>
        <taxon>Glossata</taxon>
        <taxon>Ditrysia</taxon>
        <taxon>Noctuoidea</taxon>
        <taxon>Erebidae</taxon>
        <taxon>Arctiinae</taxon>
        <taxon>Arctia</taxon>
    </lineage>
</organism>
<feature type="domain" description="Phosphatidic acid phosphatase type 2/haloperoxidase" evidence="7">
    <location>
        <begin position="143"/>
        <end position="289"/>
    </location>
</feature>
<dbReference type="InterPro" id="IPR036938">
    <property type="entry name" value="PAP2/HPO_sf"/>
</dbReference>
<dbReference type="GO" id="GO:0046839">
    <property type="term" value="P:phospholipid dephosphorylation"/>
    <property type="evidence" value="ECO:0007669"/>
    <property type="project" value="TreeGrafter"/>
</dbReference>
<feature type="transmembrane region" description="Helical" evidence="6">
    <location>
        <begin position="94"/>
        <end position="115"/>
    </location>
</feature>
<dbReference type="GO" id="GO:0006644">
    <property type="term" value="P:phospholipid metabolic process"/>
    <property type="evidence" value="ECO:0007669"/>
    <property type="project" value="InterPro"/>
</dbReference>
<keyword evidence="3 6" id="KW-0812">Transmembrane</keyword>
<reference evidence="8 9" key="1">
    <citation type="submission" date="2020-04" db="EMBL/GenBank/DDBJ databases">
        <authorList>
            <person name="Wallbank WR R."/>
            <person name="Pardo Diaz C."/>
            <person name="Kozak K."/>
            <person name="Martin S."/>
            <person name="Jiggins C."/>
            <person name="Moest M."/>
            <person name="Warren A I."/>
            <person name="Byers J.R.P. K."/>
            <person name="Montejo-Kovacevich G."/>
            <person name="Yen C E."/>
        </authorList>
    </citation>
    <scope>NUCLEOTIDE SEQUENCE [LARGE SCALE GENOMIC DNA]</scope>
</reference>
<keyword evidence="5 6" id="KW-0472">Membrane</keyword>
<keyword evidence="4 6" id="KW-1133">Transmembrane helix</keyword>
<feature type="transmembrane region" description="Helical" evidence="6">
    <location>
        <begin position="270"/>
        <end position="293"/>
    </location>
</feature>
<name>A0A8S0Z8T1_ARCPL</name>
<dbReference type="PANTHER" id="PTHR10165">
    <property type="entry name" value="LIPID PHOSPHATE PHOSPHATASE"/>
    <property type="match status" value="1"/>
</dbReference>